<dbReference type="FunFam" id="4.10.960.10:FF:000001">
    <property type="entry name" value="60S ribosomal protein L3"/>
    <property type="match status" value="1"/>
</dbReference>
<dbReference type="InterPro" id="IPR000597">
    <property type="entry name" value="Ribosomal_uL3"/>
</dbReference>
<dbReference type="Pfam" id="PF00297">
    <property type="entry name" value="Ribosomal_L3"/>
    <property type="match status" value="1"/>
</dbReference>
<evidence type="ECO:0000256" key="3">
    <source>
        <dbReference type="ARBA" id="ARBA00023274"/>
    </source>
</evidence>
<dbReference type="InterPro" id="IPR044892">
    <property type="entry name" value="Ribosomal_L3_dom_3_arc_sf"/>
</dbReference>
<dbReference type="FunFam" id="3.30.1430.10:FF:000001">
    <property type="entry name" value="60S ribosomal protein L3"/>
    <property type="match status" value="1"/>
</dbReference>
<dbReference type="GO" id="GO:0022625">
    <property type="term" value="C:cytosolic large ribosomal subunit"/>
    <property type="evidence" value="ECO:0007669"/>
    <property type="project" value="TreeGrafter"/>
</dbReference>
<dbReference type="Gene3D" id="2.40.30.10">
    <property type="entry name" value="Translation factors"/>
    <property type="match status" value="1"/>
</dbReference>
<evidence type="ECO:0000313" key="8">
    <source>
        <dbReference type="Proteomes" id="UP000189580"/>
    </source>
</evidence>
<protein>
    <recommendedName>
        <fullName evidence="4">Large ribosomal subunit protein uL3</fullName>
    </recommendedName>
    <alternativeName>
        <fullName evidence="5">60S ribosomal protein L3</fullName>
    </alternativeName>
</protein>
<keyword evidence="3 6" id="KW-0687">Ribonucleoprotein</keyword>
<reference evidence="7 8" key="1">
    <citation type="submission" date="2016-02" db="EMBL/GenBank/DDBJ databases">
        <title>Complete genome sequence and transcriptome regulation of the pentose utilising yeast Sugiyamaella lignohabitans.</title>
        <authorList>
            <person name="Bellasio M."/>
            <person name="Peymann A."/>
            <person name="Valli M."/>
            <person name="Sipitzky M."/>
            <person name="Graf A."/>
            <person name="Sauer M."/>
            <person name="Marx H."/>
            <person name="Mattanovich D."/>
        </authorList>
    </citation>
    <scope>NUCLEOTIDE SEQUENCE [LARGE SCALE GENOMIC DNA]</scope>
    <source>
        <strain evidence="7 8">CBS 10342</strain>
    </source>
</reference>
<dbReference type="PANTHER" id="PTHR11363:SF5">
    <property type="entry name" value="LARGE RIBOSOMAL SUBUNIT PROTEIN UL3"/>
    <property type="match status" value="1"/>
</dbReference>
<dbReference type="FunFam" id="4.10.960.10:FF:000002">
    <property type="entry name" value="60S ribosomal protein L3"/>
    <property type="match status" value="1"/>
</dbReference>
<dbReference type="FunFam" id="2.40.30.10:FF:000351">
    <property type="entry name" value="Ribosomal protein L3"/>
    <property type="match status" value="1"/>
</dbReference>
<dbReference type="InterPro" id="IPR009000">
    <property type="entry name" value="Transl_B-barrel_sf"/>
</dbReference>
<dbReference type="GO" id="GO:0006412">
    <property type="term" value="P:translation"/>
    <property type="evidence" value="ECO:0007669"/>
    <property type="project" value="InterPro"/>
</dbReference>
<dbReference type="PROSITE" id="PS00474">
    <property type="entry name" value="RIBOSOMAL_L3"/>
    <property type="match status" value="1"/>
</dbReference>
<dbReference type="Gene3D" id="3.30.1430.10">
    <property type="match status" value="1"/>
</dbReference>
<evidence type="ECO:0000256" key="1">
    <source>
        <dbReference type="ARBA" id="ARBA00006540"/>
    </source>
</evidence>
<accession>A0A161HJY0</accession>
<dbReference type="EMBL" id="CP014501">
    <property type="protein sequence ID" value="ANB13137.1"/>
    <property type="molecule type" value="Genomic_DNA"/>
</dbReference>
<dbReference type="GO" id="GO:0003723">
    <property type="term" value="F:RNA binding"/>
    <property type="evidence" value="ECO:0007669"/>
    <property type="project" value="TreeGrafter"/>
</dbReference>
<sequence length="388" mass="43705">MSHRKYEEPRHGSLGFLPRKRAARHRGKVKSFPVDDKTKPIHLTAFLGYKAGMTTTVRDLDRRGSKMDKREVVEAVTVVDTPPLVVVGVVGYVETPRGLRSLTTVWAEHLSDEVKRRFYKNWYKSKKKAFTKYAKKYSEGSAGVAQELERIKKYATVVRVLAHTQIRKTPLGQKKAHLAEIQINGGSIADKVEWAQEHFEKTVDVASVFEQDEVIDVIAVTKGHGYEGVTARWGTKKLPRKTHRGLRKVACIGAWHPSHVQWTVARAGQDGYHHRTSTNHKVYRVGKAGDESSGSTEFDRTKKTITPLGGFVRYGEINNDFVIIKGSIPGVKKRVVTLRKSLKVHTSRKALEKVQLKWIDTASKFGKGRFQTVAEKHAFTGTLKKDTA</sequence>
<evidence type="ECO:0000256" key="4">
    <source>
        <dbReference type="ARBA" id="ARBA00035243"/>
    </source>
</evidence>
<evidence type="ECO:0000313" key="7">
    <source>
        <dbReference type="EMBL" id="ANB13137.1"/>
    </source>
</evidence>
<dbReference type="Proteomes" id="UP000189580">
    <property type="component" value="Chromosome a"/>
</dbReference>
<evidence type="ECO:0000256" key="6">
    <source>
        <dbReference type="RuleBase" id="RU003905"/>
    </source>
</evidence>
<dbReference type="InterPro" id="IPR045077">
    <property type="entry name" value="L3_arc_euk"/>
</dbReference>
<dbReference type="OrthoDB" id="1611972at2759"/>
<dbReference type="KEGG" id="slb:AWJ20_1418"/>
<evidence type="ECO:0000256" key="5">
    <source>
        <dbReference type="ARBA" id="ARBA00035354"/>
    </source>
</evidence>
<comment type="similarity">
    <text evidence="1 6">Belongs to the universal ribosomal protein uL3 family.</text>
</comment>
<evidence type="ECO:0000256" key="2">
    <source>
        <dbReference type="ARBA" id="ARBA00022980"/>
    </source>
</evidence>
<dbReference type="PANTHER" id="PTHR11363">
    <property type="entry name" value="60S RIBOSOMAL PROTEIN L3-RELATED"/>
    <property type="match status" value="1"/>
</dbReference>
<dbReference type="SUPFAM" id="SSF50447">
    <property type="entry name" value="Translation proteins"/>
    <property type="match status" value="1"/>
</dbReference>
<gene>
    <name evidence="7" type="primary">RPL3</name>
    <name evidence="7" type="ORF">AWJ20_1418</name>
</gene>
<dbReference type="AlphaFoldDB" id="A0A161HJY0"/>
<dbReference type="GeneID" id="30033218"/>
<dbReference type="RefSeq" id="XP_018735614.1">
    <property type="nucleotide sequence ID" value="XM_018878296.1"/>
</dbReference>
<dbReference type="FunFam" id="2.40.30.10:FF:000079">
    <property type="entry name" value="60S ribosomal protein L3"/>
    <property type="match status" value="1"/>
</dbReference>
<dbReference type="GO" id="GO:0003735">
    <property type="term" value="F:structural constituent of ribosome"/>
    <property type="evidence" value="ECO:0007669"/>
    <property type="project" value="InterPro"/>
</dbReference>
<dbReference type="Gene3D" id="4.10.960.10">
    <property type="entry name" value="Ribosomal protein L3, domain 3"/>
    <property type="match status" value="1"/>
</dbReference>
<dbReference type="InterPro" id="IPR019926">
    <property type="entry name" value="Ribosomal_uL3_CS"/>
</dbReference>
<name>A0A161HJY0_9ASCO</name>
<keyword evidence="2 6" id="KW-0689">Ribosomal protein</keyword>
<organism evidence="7 8">
    <name type="scientific">Sugiyamaella lignohabitans</name>
    <dbReference type="NCBI Taxonomy" id="796027"/>
    <lineage>
        <taxon>Eukaryota</taxon>
        <taxon>Fungi</taxon>
        <taxon>Dikarya</taxon>
        <taxon>Ascomycota</taxon>
        <taxon>Saccharomycotina</taxon>
        <taxon>Dipodascomycetes</taxon>
        <taxon>Dipodascales</taxon>
        <taxon>Trichomonascaceae</taxon>
        <taxon>Sugiyamaella</taxon>
    </lineage>
</organism>
<proteinExistence type="inferred from homology"/>
<keyword evidence="8" id="KW-1185">Reference proteome</keyword>